<organism evidence="2 3">
    <name type="scientific">Streptomyces argenteolus</name>
    <dbReference type="NCBI Taxonomy" id="67274"/>
    <lineage>
        <taxon>Bacteria</taxon>
        <taxon>Bacillati</taxon>
        <taxon>Actinomycetota</taxon>
        <taxon>Actinomycetes</taxon>
        <taxon>Kitasatosporales</taxon>
        <taxon>Streptomycetaceae</taxon>
        <taxon>Streptomyces</taxon>
    </lineage>
</organism>
<proteinExistence type="predicted"/>
<gene>
    <name evidence="2" type="ORF">ACFY8O_33110</name>
</gene>
<comment type="caution">
    <text evidence="2">The sequence shown here is derived from an EMBL/GenBank/DDBJ whole genome shotgun (WGS) entry which is preliminary data.</text>
</comment>
<dbReference type="EC" id="2.3.-.-" evidence="2"/>
<dbReference type="Proteomes" id="UP001602322">
    <property type="component" value="Unassembled WGS sequence"/>
</dbReference>
<dbReference type="GO" id="GO:0016746">
    <property type="term" value="F:acyltransferase activity"/>
    <property type="evidence" value="ECO:0007669"/>
    <property type="project" value="UniProtKB-KW"/>
</dbReference>
<accession>A0ABW6XGA8</accession>
<feature type="domain" description="N-acetyltransferase" evidence="1">
    <location>
        <begin position="26"/>
        <end position="198"/>
    </location>
</feature>
<dbReference type="InterPro" id="IPR016181">
    <property type="entry name" value="Acyl_CoA_acyltransferase"/>
</dbReference>
<protein>
    <submittedName>
        <fullName evidence="2">GNAT family N-acetyltransferase</fullName>
        <ecNumber evidence="2">2.3.-.-</ecNumber>
    </submittedName>
</protein>
<keyword evidence="2" id="KW-0808">Transferase</keyword>
<evidence type="ECO:0000313" key="2">
    <source>
        <dbReference type="EMBL" id="MFF5900738.1"/>
    </source>
</evidence>
<evidence type="ECO:0000259" key="1">
    <source>
        <dbReference type="PROSITE" id="PS51186"/>
    </source>
</evidence>
<reference evidence="2 3" key="1">
    <citation type="submission" date="2024-10" db="EMBL/GenBank/DDBJ databases">
        <title>The Natural Products Discovery Center: Release of the First 8490 Sequenced Strains for Exploring Actinobacteria Biosynthetic Diversity.</title>
        <authorList>
            <person name="Kalkreuter E."/>
            <person name="Kautsar S.A."/>
            <person name="Yang D."/>
            <person name="Bader C.D."/>
            <person name="Teijaro C.N."/>
            <person name="Fluegel L."/>
            <person name="Davis C.M."/>
            <person name="Simpson J.R."/>
            <person name="Lauterbach L."/>
            <person name="Steele A.D."/>
            <person name="Gui C."/>
            <person name="Meng S."/>
            <person name="Li G."/>
            <person name="Viehrig K."/>
            <person name="Ye F."/>
            <person name="Su P."/>
            <person name="Kiefer A.F."/>
            <person name="Nichols A."/>
            <person name="Cepeda A.J."/>
            <person name="Yan W."/>
            <person name="Fan B."/>
            <person name="Jiang Y."/>
            <person name="Adhikari A."/>
            <person name="Zheng C.-J."/>
            <person name="Schuster L."/>
            <person name="Cowan T.M."/>
            <person name="Smanski M.J."/>
            <person name="Chevrette M.G."/>
            <person name="De Carvalho L.P.S."/>
            <person name="Shen B."/>
        </authorList>
    </citation>
    <scope>NUCLEOTIDE SEQUENCE [LARGE SCALE GENOMIC DNA]</scope>
    <source>
        <strain evidence="2 3">NPDC012540</strain>
    </source>
</reference>
<evidence type="ECO:0000313" key="3">
    <source>
        <dbReference type="Proteomes" id="UP001602322"/>
    </source>
</evidence>
<dbReference type="SUPFAM" id="SSF55729">
    <property type="entry name" value="Acyl-CoA N-acyltransferases (Nat)"/>
    <property type="match status" value="1"/>
</dbReference>
<dbReference type="RefSeq" id="WP_387908938.1">
    <property type="nucleotide sequence ID" value="NZ_JBIBEG010000015.1"/>
</dbReference>
<dbReference type="InterPro" id="IPR000182">
    <property type="entry name" value="GNAT_dom"/>
</dbReference>
<name>A0ABW6XGA8_9ACTN</name>
<keyword evidence="2" id="KW-0012">Acyltransferase</keyword>
<dbReference type="PROSITE" id="PS51186">
    <property type="entry name" value="GNAT"/>
    <property type="match status" value="1"/>
</dbReference>
<dbReference type="EMBL" id="JBIBEG010000015">
    <property type="protein sequence ID" value="MFF5900738.1"/>
    <property type="molecule type" value="Genomic_DNA"/>
</dbReference>
<sequence length="214" mass="23240">MLTLTEVADDPSLLTRRLTVNDGSDVVFRPLVHTDAERLAGFLSDLSAESRRLSTFDGYDLAAASELCDAIARYDKLRLVLEDVPSGRIVGLLEFSLDLHPGDIARYGAAGIRLTTTDCRFGLTLADNHQGRGVGTHVFPLVTGVARRFGKKRVILLGGVLADNPRALHYYRKNGFLSAGPFTGADGRRSLDMILDLDSTQGPDSHAWGRHGHA</sequence>
<dbReference type="Pfam" id="PF00583">
    <property type="entry name" value="Acetyltransf_1"/>
    <property type="match status" value="1"/>
</dbReference>
<dbReference type="Gene3D" id="3.40.630.30">
    <property type="match status" value="1"/>
</dbReference>
<keyword evidence="3" id="KW-1185">Reference proteome</keyword>